<keyword evidence="2" id="KW-1185">Reference proteome</keyword>
<organism evidence="1 2">
    <name type="scientific">Leptospira hartskeerlii</name>
    <dbReference type="NCBI Taxonomy" id="2023177"/>
    <lineage>
        <taxon>Bacteria</taxon>
        <taxon>Pseudomonadati</taxon>
        <taxon>Spirochaetota</taxon>
        <taxon>Spirochaetia</taxon>
        <taxon>Leptospirales</taxon>
        <taxon>Leptospiraceae</taxon>
        <taxon>Leptospira</taxon>
    </lineage>
</organism>
<dbReference type="RefSeq" id="WP_100707182.1">
    <property type="nucleotide sequence ID" value="NZ_NPDL01000005.1"/>
</dbReference>
<gene>
    <name evidence="1" type="ORF">CH357_12955</name>
</gene>
<protein>
    <submittedName>
        <fullName evidence="1">Redoxin</fullName>
    </submittedName>
</protein>
<dbReference type="Proteomes" id="UP000232196">
    <property type="component" value="Unassembled WGS sequence"/>
</dbReference>
<dbReference type="AlphaFoldDB" id="A0A2M9XBN1"/>
<evidence type="ECO:0000313" key="1">
    <source>
        <dbReference type="EMBL" id="PJZ25111.1"/>
    </source>
</evidence>
<dbReference type="SUPFAM" id="SSF52833">
    <property type="entry name" value="Thioredoxin-like"/>
    <property type="match status" value="1"/>
</dbReference>
<dbReference type="Gene3D" id="3.40.30.10">
    <property type="entry name" value="Glutaredoxin"/>
    <property type="match status" value="1"/>
</dbReference>
<comment type="caution">
    <text evidence="1">The sequence shown here is derived from an EMBL/GenBank/DDBJ whole genome shotgun (WGS) entry which is preliminary data.</text>
</comment>
<sequence>MDSQANSDSRLSFPFSKGIFFRLNLLLIVSLLTVCAPSEQSNLGVKDFEGISLEGENIRISDIAADRIALNVYGPNCLPCIKEIPVLNYLNAELKKTPHIKLYMIVDPDIFFDNPEALSTEQKMKEAAVLMKEEVKKFGIQLPVLIMKPPFKVDRTEGLVTGTPETLLFKTKPLILYYNFIGPISEESDPNKIPKNMKVIFFKRMAGQS</sequence>
<dbReference type="InterPro" id="IPR036249">
    <property type="entry name" value="Thioredoxin-like_sf"/>
</dbReference>
<reference evidence="1 2" key="1">
    <citation type="submission" date="2017-07" db="EMBL/GenBank/DDBJ databases">
        <title>Leptospira spp. isolated from tropical soils.</title>
        <authorList>
            <person name="Thibeaux R."/>
            <person name="Iraola G."/>
            <person name="Ferres I."/>
            <person name="Bierque E."/>
            <person name="Girault D."/>
            <person name="Soupe-Gilbert M.-E."/>
            <person name="Picardeau M."/>
            <person name="Goarant C."/>
        </authorList>
    </citation>
    <scope>NUCLEOTIDE SEQUENCE [LARGE SCALE GENOMIC DNA]</scope>
    <source>
        <strain evidence="1 2">MCA1-C-A1</strain>
    </source>
</reference>
<dbReference type="OrthoDB" id="337273at2"/>
<accession>A0A2M9XBN1</accession>
<name>A0A2M9XBN1_9LEPT</name>
<proteinExistence type="predicted"/>
<evidence type="ECO:0000313" key="2">
    <source>
        <dbReference type="Proteomes" id="UP000232196"/>
    </source>
</evidence>
<dbReference type="EMBL" id="NPDN01000006">
    <property type="protein sequence ID" value="PJZ25111.1"/>
    <property type="molecule type" value="Genomic_DNA"/>
</dbReference>